<dbReference type="RefSeq" id="WP_245033892.1">
    <property type="nucleotide sequence ID" value="NZ_CP095075.1"/>
</dbReference>
<dbReference type="EMBL" id="CP095075">
    <property type="protein sequence ID" value="UOR12820.1"/>
    <property type="molecule type" value="Genomic_DNA"/>
</dbReference>
<sequence length="124" mass="14802">MGRISEKNRKYITKTDMVKSFSKVYQLYTLSELPLANVHILLDHFMWTWTEFDGKYRGCKWWSEKAYEQYATGKEKRTKGLIHDHVVPRDVIRYETFKILGNNSSDKQLYDFFNKHLIGCVIRG</sequence>
<gene>
    <name evidence="1" type="ORF">MUO15_04710</name>
</gene>
<keyword evidence="2" id="KW-1185">Reference proteome</keyword>
<organism evidence="1 2">
    <name type="scientific">Halobacillus amylolyticus</name>
    <dbReference type="NCBI Taxonomy" id="2932259"/>
    <lineage>
        <taxon>Bacteria</taxon>
        <taxon>Bacillati</taxon>
        <taxon>Bacillota</taxon>
        <taxon>Bacilli</taxon>
        <taxon>Bacillales</taxon>
        <taxon>Bacillaceae</taxon>
        <taxon>Halobacillus</taxon>
    </lineage>
</organism>
<dbReference type="Proteomes" id="UP000830326">
    <property type="component" value="Chromosome"/>
</dbReference>
<accession>A0ABY4HD45</accession>
<reference evidence="1" key="1">
    <citation type="submission" date="2022-04" db="EMBL/GenBank/DDBJ databases">
        <title>Halobacillus sp. isolated from saltern.</title>
        <authorList>
            <person name="Won M."/>
            <person name="Lee C.-M."/>
            <person name="Woen H.-Y."/>
            <person name="Kwon S.-W."/>
        </authorList>
    </citation>
    <scope>NUCLEOTIDE SEQUENCE</scope>
    <source>
        <strain evidence="1">SSHM10-5</strain>
    </source>
</reference>
<evidence type="ECO:0000313" key="2">
    <source>
        <dbReference type="Proteomes" id="UP000830326"/>
    </source>
</evidence>
<protein>
    <submittedName>
        <fullName evidence="1">Uncharacterized protein</fullName>
    </submittedName>
</protein>
<proteinExistence type="predicted"/>
<name>A0ABY4HD45_9BACI</name>
<evidence type="ECO:0000313" key="1">
    <source>
        <dbReference type="EMBL" id="UOR12820.1"/>
    </source>
</evidence>